<dbReference type="InterPro" id="IPR029052">
    <property type="entry name" value="Metallo-depent_PP-like"/>
</dbReference>
<keyword evidence="11" id="KW-1185">Reference proteome</keyword>
<protein>
    <recommendedName>
        <fullName evidence="3 7">Nuclease SbcCD subunit D</fullName>
    </recommendedName>
</protein>
<feature type="domain" description="Calcineurin-like phosphoesterase" evidence="8">
    <location>
        <begin position="1"/>
        <end position="221"/>
    </location>
</feature>
<dbReference type="PANTHER" id="PTHR30337">
    <property type="entry name" value="COMPONENT OF ATP-DEPENDENT DSDNA EXONUCLEASE"/>
    <property type="match status" value="1"/>
</dbReference>
<keyword evidence="5 7" id="KW-0378">Hydrolase</keyword>
<dbReference type="NCBIfam" id="TIGR00619">
    <property type="entry name" value="sbcd"/>
    <property type="match status" value="1"/>
</dbReference>
<dbReference type="Proteomes" id="UP000808038">
    <property type="component" value="Unassembled WGS sequence"/>
</dbReference>
<dbReference type="GO" id="GO:0008408">
    <property type="term" value="F:3'-5' exonuclease activity"/>
    <property type="evidence" value="ECO:0007669"/>
    <property type="project" value="InterPro"/>
</dbReference>
<keyword evidence="7" id="KW-0235">DNA replication</keyword>
<dbReference type="PANTHER" id="PTHR30337:SF0">
    <property type="entry name" value="NUCLEASE SBCCD SUBUNIT D"/>
    <property type="match status" value="1"/>
</dbReference>
<dbReference type="AlphaFoldDB" id="A0A4Z0RL54"/>
<evidence type="ECO:0000313" key="11">
    <source>
        <dbReference type="Proteomes" id="UP000728106"/>
    </source>
</evidence>
<dbReference type="CDD" id="cd00840">
    <property type="entry name" value="MPP_Mre11_N"/>
    <property type="match status" value="1"/>
</dbReference>
<dbReference type="GO" id="GO:0006310">
    <property type="term" value="P:DNA recombination"/>
    <property type="evidence" value="ECO:0007669"/>
    <property type="project" value="UniProtKB-KW"/>
</dbReference>
<keyword evidence="6 7" id="KW-0269">Exonuclease</keyword>
<keyword evidence="7" id="KW-0255">Endonuclease</keyword>
<evidence type="ECO:0000256" key="2">
    <source>
        <dbReference type="ARBA" id="ARBA00011322"/>
    </source>
</evidence>
<dbReference type="EMBL" id="JAAOCX010000005">
    <property type="protein sequence ID" value="MBJ7632425.1"/>
    <property type="molecule type" value="Genomic_DNA"/>
</dbReference>
<dbReference type="EMBL" id="JAAOCP010000004">
    <property type="protein sequence ID" value="MBJ7638561.1"/>
    <property type="molecule type" value="Genomic_DNA"/>
</dbReference>
<dbReference type="Pfam" id="PF00149">
    <property type="entry name" value="Metallophos"/>
    <property type="match status" value="1"/>
</dbReference>
<comment type="subunit">
    <text evidence="2 7">Heterodimer of SbcC and SbcD.</text>
</comment>
<gene>
    <name evidence="7" type="primary">sbcD</name>
    <name evidence="10" type="ORF">HAU20_04065</name>
    <name evidence="9" type="ORF">HAU43_04915</name>
</gene>
<evidence type="ECO:0000313" key="9">
    <source>
        <dbReference type="EMBL" id="MBJ7632425.1"/>
    </source>
</evidence>
<keyword evidence="4 7" id="KW-0540">Nuclease</keyword>
<dbReference type="Gene3D" id="3.60.21.10">
    <property type="match status" value="1"/>
</dbReference>
<evidence type="ECO:0000259" key="8">
    <source>
        <dbReference type="Pfam" id="PF00149"/>
    </source>
</evidence>
<comment type="caution">
    <text evidence="10">The sequence shown here is derived from an EMBL/GenBank/DDBJ whole genome shotgun (WGS) entry which is preliminary data.</text>
</comment>
<sequence length="389" mass="43378">MKLLHTADWHIGKELGGFSLLEEQKAAFKKILQLALDEQVDGIIVAGDLYDRAIAPTSAVTALEAMLREMNLTHHLPIYAVSGNHDGATRLGAGHEWREQTNLYINTTLAEAFTPVETEEAQIFMLPFLEPTAARVYYQVAEDEIADYQSIEQVMARIVPEMVANFNPDKRHILVTHYYVTGSDNEDYEFTSETNSRVGGLKGITAGQFADFDYVALGHLHLREASPTKTVRYSGSPVKFNTKEAQTEKGVYIVDVTEAGVTTSWHPIAPTKDLIVLQETFETLTDPAFYQQYERAHANFFSIRIQGAAQSSNARADLTEIYGDVVELQYDMPKIALDQQVVPEPVDDDISNEDLISQFYEEVMGESLTPMQETLVSDTLVAISQAEEG</sequence>
<evidence type="ECO:0000256" key="7">
    <source>
        <dbReference type="RuleBase" id="RU363069"/>
    </source>
</evidence>
<dbReference type="GO" id="GO:0006260">
    <property type="term" value="P:DNA replication"/>
    <property type="evidence" value="ECO:0007669"/>
    <property type="project" value="UniProtKB-KW"/>
</dbReference>
<comment type="similarity">
    <text evidence="1 7">Belongs to the SbcD family.</text>
</comment>
<dbReference type="GO" id="GO:0004519">
    <property type="term" value="F:endonuclease activity"/>
    <property type="evidence" value="ECO:0007669"/>
    <property type="project" value="UniProtKB-KW"/>
</dbReference>
<organism evidence="10 11">
    <name type="scientific">Weissella confusa</name>
    <name type="common">Lactobacillus confusus</name>
    <dbReference type="NCBI Taxonomy" id="1583"/>
    <lineage>
        <taxon>Bacteria</taxon>
        <taxon>Bacillati</taxon>
        <taxon>Bacillota</taxon>
        <taxon>Bacilli</taxon>
        <taxon>Lactobacillales</taxon>
        <taxon>Lactobacillaceae</taxon>
        <taxon>Weissella</taxon>
    </lineage>
</organism>
<dbReference type="InterPro" id="IPR004593">
    <property type="entry name" value="SbcD"/>
</dbReference>
<comment type="function">
    <text evidence="7">SbcCD cleaves DNA hairpin structures. These structures can inhibit DNA replication and are intermediates in certain DNA recombination reactions. The complex acts as a 3'-&gt;5' double strand exonuclease that can open hairpins. It also has a 5' single-strand endonuclease activity.</text>
</comment>
<dbReference type="Proteomes" id="UP000728106">
    <property type="component" value="Unassembled WGS sequence"/>
</dbReference>
<evidence type="ECO:0000256" key="3">
    <source>
        <dbReference type="ARBA" id="ARBA00013365"/>
    </source>
</evidence>
<reference evidence="10 11" key="2">
    <citation type="journal article" date="2021" name="Int. J. Food Microbiol.">
        <title>Safety demonstration of a microbial species for use in the food chain: Weissella confusa.</title>
        <authorList>
            <person name="Bourdichon F."/>
            <person name="Patrone V."/>
            <person name="Fontana A."/>
            <person name="Milani G."/>
            <person name="Morelli L."/>
        </authorList>
    </citation>
    <scope>NUCLEOTIDE SEQUENCE [LARGE SCALE GENOMIC DNA]</scope>
    <source>
        <strain evidence="9">CCUG 30943</strain>
        <strain evidence="10 11">CCUG 43002</strain>
    </source>
</reference>
<dbReference type="SUPFAM" id="SSF56300">
    <property type="entry name" value="Metallo-dependent phosphatases"/>
    <property type="match status" value="1"/>
</dbReference>
<evidence type="ECO:0000313" key="10">
    <source>
        <dbReference type="EMBL" id="MBJ7638561.1"/>
    </source>
</evidence>
<evidence type="ECO:0000256" key="5">
    <source>
        <dbReference type="ARBA" id="ARBA00022801"/>
    </source>
</evidence>
<evidence type="ECO:0000256" key="1">
    <source>
        <dbReference type="ARBA" id="ARBA00010555"/>
    </source>
</evidence>
<accession>A0A4Z0RL54</accession>
<reference evidence="10" key="1">
    <citation type="submission" date="2020-02" db="EMBL/GenBank/DDBJ databases">
        <authorList>
            <person name="Fontana A."/>
            <person name="Patrone V."/>
            <person name="Morelli L."/>
        </authorList>
    </citation>
    <scope>NUCLEOTIDE SEQUENCE</scope>
    <source>
        <strain evidence="9">CCUG 30943</strain>
        <strain evidence="10">CCUG 43002</strain>
    </source>
</reference>
<dbReference type="RefSeq" id="WP_135411258.1">
    <property type="nucleotide sequence ID" value="NZ_JAAOCJ010000001.1"/>
</dbReference>
<dbReference type="InterPro" id="IPR041796">
    <property type="entry name" value="Mre11_N"/>
</dbReference>
<name>A0A4Z0RL54_WEICO</name>
<dbReference type="InterPro" id="IPR004843">
    <property type="entry name" value="Calcineurin-like_PHP"/>
</dbReference>
<proteinExistence type="inferred from homology"/>
<evidence type="ECO:0000256" key="4">
    <source>
        <dbReference type="ARBA" id="ARBA00022722"/>
    </source>
</evidence>
<keyword evidence="7" id="KW-0233">DNA recombination</keyword>
<dbReference type="InterPro" id="IPR050535">
    <property type="entry name" value="DNA_Repair-Maintenance_Comp"/>
</dbReference>
<evidence type="ECO:0000256" key="6">
    <source>
        <dbReference type="ARBA" id="ARBA00022839"/>
    </source>
</evidence>